<dbReference type="Proteomes" id="UP000823941">
    <property type="component" value="Chromosome 12"/>
</dbReference>
<accession>A0ABQ7QMF6</accession>
<evidence type="ECO:0000313" key="3">
    <source>
        <dbReference type="Proteomes" id="UP000823941"/>
    </source>
</evidence>
<name>A0ABQ7QMF6_PLUXY</name>
<evidence type="ECO:0000313" key="2">
    <source>
        <dbReference type="EMBL" id="KAG7305959.1"/>
    </source>
</evidence>
<dbReference type="Pfam" id="PF17857">
    <property type="entry name" value="AAA_lid_1"/>
    <property type="match status" value="1"/>
</dbReference>
<reference evidence="2 3" key="1">
    <citation type="submission" date="2021-06" db="EMBL/GenBank/DDBJ databases">
        <title>A haploid diamondback moth (Plutella xylostella L.) genome assembly resolves 31 chromosomes and identifies a diamide resistance mutation.</title>
        <authorList>
            <person name="Ward C.M."/>
            <person name="Perry K.D."/>
            <person name="Baker G."/>
            <person name="Powis K."/>
            <person name="Heckel D.G."/>
            <person name="Baxter S.W."/>
        </authorList>
    </citation>
    <scope>NUCLEOTIDE SEQUENCE [LARGE SCALE GENOMIC DNA]</scope>
    <source>
        <strain evidence="2 3">LV</strain>
        <tissue evidence="2">Single pupa</tissue>
    </source>
</reference>
<sequence>MSAHTSAANVQDTIESRLEKRTKGNYVPAGGKTLLVFIDDMNMPVRDEYGSQPPLELLRLWLDYGYWFDRAKQWRKNVKMNMPVRDEYGSQPPLELLRLWLDYGYWFDRAKQWRKNVKGMVVCGAVGPPGGARSPLPPRLLSCFHALYLTAPSHSQLVKIFGTMLNQHLQVFDEETKAVGKLVLLATIDMFNIIEGKLLPTPSKMHYLFNLRDISKIFQGLLRSNKDYQNTKTRFLKLWIHECFRVFSDRLTDEKDRSWFFNLAADTLGKHMELTFAAVCPTKEPPLFGHFLNPYDVYDDLADPDALRK</sequence>
<dbReference type="EMBL" id="JAHIBW010000012">
    <property type="protein sequence ID" value="KAG7305959.1"/>
    <property type="molecule type" value="Genomic_DNA"/>
</dbReference>
<organism evidence="2 3">
    <name type="scientific">Plutella xylostella</name>
    <name type="common">Diamondback moth</name>
    <name type="synonym">Plutella maculipennis</name>
    <dbReference type="NCBI Taxonomy" id="51655"/>
    <lineage>
        <taxon>Eukaryota</taxon>
        <taxon>Metazoa</taxon>
        <taxon>Ecdysozoa</taxon>
        <taxon>Arthropoda</taxon>
        <taxon>Hexapoda</taxon>
        <taxon>Insecta</taxon>
        <taxon>Pterygota</taxon>
        <taxon>Neoptera</taxon>
        <taxon>Endopterygota</taxon>
        <taxon>Lepidoptera</taxon>
        <taxon>Glossata</taxon>
        <taxon>Ditrysia</taxon>
        <taxon>Yponomeutoidea</taxon>
        <taxon>Plutellidae</taxon>
        <taxon>Plutella</taxon>
    </lineage>
</organism>
<keyword evidence="3" id="KW-1185">Reference proteome</keyword>
<dbReference type="InterPro" id="IPR027417">
    <property type="entry name" value="P-loop_NTPase"/>
</dbReference>
<dbReference type="PANTHER" id="PTHR22878">
    <property type="entry name" value="DYNEIN HEAVY CHAIN 6, AXONEMAL-LIKE-RELATED"/>
    <property type="match status" value="1"/>
</dbReference>
<dbReference type="PANTHER" id="PTHR22878:SF68">
    <property type="entry name" value="DYNEIN HEAVY CHAIN 6, AXONEMAL-LIKE"/>
    <property type="match status" value="1"/>
</dbReference>
<proteinExistence type="predicted"/>
<dbReference type="Gene3D" id="1.20.920.30">
    <property type="match status" value="1"/>
</dbReference>
<feature type="domain" description="Dynein heavy chain 3 AAA+ lid" evidence="1">
    <location>
        <begin position="188"/>
        <end position="271"/>
    </location>
</feature>
<dbReference type="InterPro" id="IPR041589">
    <property type="entry name" value="DNAH3_AAA_lid_1"/>
</dbReference>
<dbReference type="SUPFAM" id="SSF52540">
    <property type="entry name" value="P-loop containing nucleoside triphosphate hydrolases"/>
    <property type="match status" value="1"/>
</dbReference>
<dbReference type="Gene3D" id="3.40.50.300">
    <property type="entry name" value="P-loop containing nucleotide triphosphate hydrolases"/>
    <property type="match status" value="2"/>
</dbReference>
<dbReference type="InterPro" id="IPR026983">
    <property type="entry name" value="DHC"/>
</dbReference>
<evidence type="ECO:0000259" key="1">
    <source>
        <dbReference type="Pfam" id="PF17857"/>
    </source>
</evidence>
<protein>
    <recommendedName>
        <fullName evidence="1">Dynein heavy chain 3 AAA+ lid domain-containing protein</fullName>
    </recommendedName>
</protein>
<comment type="caution">
    <text evidence="2">The sequence shown here is derived from an EMBL/GenBank/DDBJ whole genome shotgun (WGS) entry which is preliminary data.</text>
</comment>
<dbReference type="Pfam" id="PF12775">
    <property type="entry name" value="AAA_7"/>
    <property type="match status" value="2"/>
</dbReference>
<gene>
    <name evidence="2" type="ORF">JYU34_008522</name>
</gene>